<dbReference type="NCBIfam" id="NF033542">
    <property type="entry name" value="transpos_IS110"/>
    <property type="match status" value="1"/>
</dbReference>
<dbReference type="EMBL" id="BAAAHU010000144">
    <property type="protein sequence ID" value="GAA1017648.1"/>
    <property type="molecule type" value="Genomic_DNA"/>
</dbReference>
<dbReference type="PANTHER" id="PTHR33055:SF3">
    <property type="entry name" value="PUTATIVE TRANSPOSASE FOR IS117-RELATED"/>
    <property type="match status" value="1"/>
</dbReference>
<name>A0ABP4DTM6_9ACTN</name>
<comment type="caution">
    <text evidence="4">The sequence shown here is derived from an EMBL/GenBank/DDBJ whole genome shotgun (WGS) entry which is preliminary data.</text>
</comment>
<dbReference type="InterPro" id="IPR002525">
    <property type="entry name" value="Transp_IS110-like_N"/>
</dbReference>
<proteinExistence type="predicted"/>
<evidence type="ECO:0000256" key="1">
    <source>
        <dbReference type="SAM" id="Coils"/>
    </source>
</evidence>
<feature type="coiled-coil region" evidence="1">
    <location>
        <begin position="251"/>
        <end position="278"/>
    </location>
</feature>
<evidence type="ECO:0000313" key="5">
    <source>
        <dbReference type="Proteomes" id="UP001501072"/>
    </source>
</evidence>
<accession>A0ABP4DTM6</accession>
<dbReference type="PANTHER" id="PTHR33055">
    <property type="entry name" value="TRANSPOSASE FOR INSERTION SEQUENCE ELEMENT IS1111A"/>
    <property type="match status" value="1"/>
</dbReference>
<evidence type="ECO:0000259" key="2">
    <source>
        <dbReference type="Pfam" id="PF01548"/>
    </source>
</evidence>
<feature type="domain" description="Transposase IS110-like N-terminal" evidence="2">
    <location>
        <begin position="17"/>
        <end position="175"/>
    </location>
</feature>
<keyword evidence="1" id="KW-0175">Coiled coil</keyword>
<feature type="domain" description="Transposase IS116/IS110/IS902 C-terminal" evidence="3">
    <location>
        <begin position="283"/>
        <end position="366"/>
    </location>
</feature>
<dbReference type="Pfam" id="PF01548">
    <property type="entry name" value="DEDD_Tnp_IS110"/>
    <property type="match status" value="1"/>
</dbReference>
<dbReference type="InterPro" id="IPR047650">
    <property type="entry name" value="Transpos_IS110"/>
</dbReference>
<evidence type="ECO:0000313" key="4">
    <source>
        <dbReference type="EMBL" id="GAA1017648.1"/>
    </source>
</evidence>
<evidence type="ECO:0000259" key="3">
    <source>
        <dbReference type="Pfam" id="PF02371"/>
    </source>
</evidence>
<organism evidence="4 5">
    <name type="scientific">Streptomyces thermogriseus</name>
    <dbReference type="NCBI Taxonomy" id="75292"/>
    <lineage>
        <taxon>Bacteria</taxon>
        <taxon>Bacillati</taxon>
        <taxon>Actinomycetota</taxon>
        <taxon>Actinomycetes</taxon>
        <taxon>Kitasatosporales</taxon>
        <taxon>Streptomycetaceae</taxon>
        <taxon>Streptomyces</taxon>
    </lineage>
</organism>
<dbReference type="InterPro" id="IPR003346">
    <property type="entry name" value="Transposase_20"/>
</dbReference>
<sequence>MRHGPFDEGSVTLSANAGFDIAKDFHWLAVTDDRGRQLCSRRVDNDPDAIERAISDLIAVQAEHGQLTIGLDLLGGVAALLTAMLVAAGLRVVHVPGLAVNRARRGTRGGENKSDPRDAQVIAEQVMLRTDLRQVELTDEATAELRLLAGHRTALVKETTARVNRLRDLLASLHPGLERATDPTNKSSLILLTRYVTPDEIRRSGSRRITQYLRRRGVSEPAAQALADAALAAARAQRTAVPGERRTAALIKELADDLLTARTRLKALEAEIEELVDAHPDGALIRSLPGMGAVLTAEFIALVGDHRRFTSGDALAAAAGLAPVLSQSGKIRYSRSATGGDKALKRVFYQSAFCAIQRDPVSRAYYDRKRSEGKRHHQALIALARRRVNVVYAMLRDRRPYEARPQLRLVA</sequence>
<reference evidence="5" key="1">
    <citation type="journal article" date="2019" name="Int. J. Syst. Evol. Microbiol.">
        <title>The Global Catalogue of Microorganisms (GCM) 10K type strain sequencing project: providing services to taxonomists for standard genome sequencing and annotation.</title>
        <authorList>
            <consortium name="The Broad Institute Genomics Platform"/>
            <consortium name="The Broad Institute Genome Sequencing Center for Infectious Disease"/>
            <person name="Wu L."/>
            <person name="Ma J."/>
        </authorList>
    </citation>
    <scope>NUCLEOTIDE SEQUENCE [LARGE SCALE GENOMIC DNA]</scope>
    <source>
        <strain evidence="5">JCM 11269</strain>
    </source>
</reference>
<protein>
    <submittedName>
        <fullName evidence="4">IS110 family transposase</fullName>
    </submittedName>
</protein>
<keyword evidence="5" id="KW-1185">Reference proteome</keyword>
<gene>
    <name evidence="4" type="ORF">GCM10009564_55430</name>
</gene>
<dbReference type="Pfam" id="PF02371">
    <property type="entry name" value="Transposase_20"/>
    <property type="match status" value="1"/>
</dbReference>
<dbReference type="Proteomes" id="UP001501072">
    <property type="component" value="Unassembled WGS sequence"/>
</dbReference>